<proteinExistence type="predicted"/>
<protein>
    <submittedName>
        <fullName evidence="1">Uncharacterized protein</fullName>
    </submittedName>
</protein>
<sequence length="265" mass="31026">MAESALAEDAYYHTLNSRPYLSPVDSRDDRLAMVVSHLPELPAELRWKIFEHAFWSNRVFVTSRSGCYCSSEVRGPYRADHLWLLSTDMPIQVRCEAQRAFVQLAIWEVHCQKALGVFVSRMAALRLLEEIRHVRLNVFETEPQWMPDLTHFPNLLNVTFSPWQKCWTINIPAQADSEMLSDKNVMDHLWAMLTTKSAYAPVIDTFKKPRTYTMHFVFPIRYHLPRKAGSASPFWQLDIWRANLDKGVIDRHWREVHLVQEATLE</sequence>
<evidence type="ECO:0000313" key="1">
    <source>
        <dbReference type="EMBL" id="KIW16495.1"/>
    </source>
</evidence>
<dbReference type="GeneID" id="27333633"/>
<dbReference type="OrthoDB" id="4106306at2759"/>
<dbReference type="EMBL" id="KN847495">
    <property type="protein sequence ID" value="KIW16495.1"/>
    <property type="molecule type" value="Genomic_DNA"/>
</dbReference>
<dbReference type="RefSeq" id="XP_016236711.1">
    <property type="nucleotide sequence ID" value="XM_016380884.1"/>
</dbReference>
<keyword evidence="2" id="KW-1185">Reference proteome</keyword>
<dbReference type="HOGENOM" id="CLU_1045870_0_0_1"/>
<dbReference type="AlphaFoldDB" id="A0A0D2BD14"/>
<reference evidence="1 2" key="1">
    <citation type="submission" date="2015-01" db="EMBL/GenBank/DDBJ databases">
        <title>The Genome Sequence of Exophiala spinifera CBS89968.</title>
        <authorList>
            <consortium name="The Broad Institute Genomics Platform"/>
            <person name="Cuomo C."/>
            <person name="de Hoog S."/>
            <person name="Gorbushina A."/>
            <person name="Stielow B."/>
            <person name="Teixiera M."/>
            <person name="Abouelleil A."/>
            <person name="Chapman S.B."/>
            <person name="Priest M."/>
            <person name="Young S.K."/>
            <person name="Wortman J."/>
            <person name="Nusbaum C."/>
            <person name="Birren B."/>
        </authorList>
    </citation>
    <scope>NUCLEOTIDE SEQUENCE [LARGE SCALE GENOMIC DNA]</scope>
    <source>
        <strain evidence="1 2">CBS 89968</strain>
    </source>
</reference>
<dbReference type="Proteomes" id="UP000053328">
    <property type="component" value="Unassembled WGS sequence"/>
</dbReference>
<evidence type="ECO:0000313" key="2">
    <source>
        <dbReference type="Proteomes" id="UP000053328"/>
    </source>
</evidence>
<name>A0A0D2BD14_9EURO</name>
<gene>
    <name evidence="1" type="ORF">PV08_06550</name>
</gene>
<dbReference type="VEuPathDB" id="FungiDB:PV08_06550"/>
<organism evidence="1 2">
    <name type="scientific">Exophiala spinifera</name>
    <dbReference type="NCBI Taxonomy" id="91928"/>
    <lineage>
        <taxon>Eukaryota</taxon>
        <taxon>Fungi</taxon>
        <taxon>Dikarya</taxon>
        <taxon>Ascomycota</taxon>
        <taxon>Pezizomycotina</taxon>
        <taxon>Eurotiomycetes</taxon>
        <taxon>Chaetothyriomycetidae</taxon>
        <taxon>Chaetothyriales</taxon>
        <taxon>Herpotrichiellaceae</taxon>
        <taxon>Exophiala</taxon>
    </lineage>
</organism>
<accession>A0A0D2BD14</accession>